<proteinExistence type="predicted"/>
<dbReference type="EMBL" id="UOFY01000075">
    <property type="protein sequence ID" value="VAX11716.1"/>
    <property type="molecule type" value="Genomic_DNA"/>
</dbReference>
<gene>
    <name evidence="1" type="ORF">MNBD_GAMMA25-2137</name>
</gene>
<protein>
    <submittedName>
        <fullName evidence="1">Uncharacterized protein</fullName>
    </submittedName>
</protein>
<accession>A0A3B1B096</accession>
<organism evidence="1">
    <name type="scientific">hydrothermal vent metagenome</name>
    <dbReference type="NCBI Taxonomy" id="652676"/>
    <lineage>
        <taxon>unclassified sequences</taxon>
        <taxon>metagenomes</taxon>
        <taxon>ecological metagenomes</taxon>
    </lineage>
</organism>
<dbReference type="AlphaFoldDB" id="A0A3B1B096"/>
<sequence length="76" mass="8842">MSTLRLNLNCDYDRLQERVNHHNTIRQMLGHGFTDDDKIYSLQTLKDNVQSFTPEILDEINQVVVRAGLKLKKKTA</sequence>
<reference evidence="1" key="1">
    <citation type="submission" date="2018-06" db="EMBL/GenBank/DDBJ databases">
        <authorList>
            <person name="Zhirakovskaya E."/>
        </authorList>
    </citation>
    <scope>NUCLEOTIDE SEQUENCE</scope>
</reference>
<evidence type="ECO:0000313" key="1">
    <source>
        <dbReference type="EMBL" id="VAX11716.1"/>
    </source>
</evidence>
<name>A0A3B1B096_9ZZZZ</name>